<organism evidence="2 3">
    <name type="scientific">Lolium multiflorum</name>
    <name type="common">Italian ryegrass</name>
    <name type="synonym">Lolium perenne subsp. multiflorum</name>
    <dbReference type="NCBI Taxonomy" id="4521"/>
    <lineage>
        <taxon>Eukaryota</taxon>
        <taxon>Viridiplantae</taxon>
        <taxon>Streptophyta</taxon>
        <taxon>Embryophyta</taxon>
        <taxon>Tracheophyta</taxon>
        <taxon>Spermatophyta</taxon>
        <taxon>Magnoliopsida</taxon>
        <taxon>Liliopsida</taxon>
        <taxon>Poales</taxon>
        <taxon>Poaceae</taxon>
        <taxon>BOP clade</taxon>
        <taxon>Pooideae</taxon>
        <taxon>Poodae</taxon>
        <taxon>Poeae</taxon>
        <taxon>Poeae Chloroplast Group 2 (Poeae type)</taxon>
        <taxon>Loliodinae</taxon>
        <taxon>Loliinae</taxon>
        <taxon>Lolium</taxon>
    </lineage>
</organism>
<feature type="compositionally biased region" description="Basic and acidic residues" evidence="1">
    <location>
        <begin position="481"/>
        <end position="490"/>
    </location>
</feature>
<feature type="compositionally biased region" description="Low complexity" evidence="1">
    <location>
        <begin position="510"/>
        <end position="560"/>
    </location>
</feature>
<dbReference type="PANTHER" id="PTHR47481:SF31">
    <property type="entry name" value="OS01G0873500 PROTEIN"/>
    <property type="match status" value="1"/>
</dbReference>
<dbReference type="Proteomes" id="UP001231189">
    <property type="component" value="Unassembled WGS sequence"/>
</dbReference>
<gene>
    <name evidence="2" type="ORF">QYE76_060573</name>
</gene>
<sequence length="750" mass="81000">MSSSSTASTLAAALGSPPSQHLTQNNFLLWQALIVPAFRGANVMGLLDGSDGAPAKTIEVDDTDGKKVQVDNPAYLTWIARDQQVLRFLLNSLSPEILSHVLGMDTTAMAWSAINAMFKTASRTKAQHLREKLNDTKKLTMTADQYYTKMKGFASELSALGKPVGDDELLGYLLHGLDKVEYNSLITSVHGNSSTTIDDFYEQHSGYDMRNGVEENGMFVSSANLARRGYVPPRGRTPPPPSRGYSPPPRGGDDRYRGGGGGGGDCYRERDDDRSWRRDDRRDDDRPWKRDDRRDDDRRGDRRDERRDRRNDGGGGRRDRVPTRYVNTECQICKKHGHPASECWWRYSDDKKKRDDAEKGAHLASYGFDTNWYADSGATDHITSELNKLLIANKYHGQDNVRTAEEGTQNIDNHVPVIVPITDVQQGPEAAGTNTGETAPSTGPEFSFEFSAEEDEMGADSHADSAQHSPGCADPQVDPPGHADPEEGARGRHPPSSSPEAESRGPSPPTRSSSPSPEASARGENASPLPSPGPASGSSPRGADSSGSSSSSLSSAPGSSVAGGGGGENVAEDVELIEANNNDNGDDGTSDSSSSIPDSPVQNAAVQNVGVRTRLQKGIIIYVLIYVDDIIVTSSSDDAIDILLRDLNKNFAIKDLGDLHYFLGIEHLVEKLAHAPGTGTGDKPPVWYFFSPVRSAAVRKTAGGRKARAVIGGTWHQENKKAVKGSTVGGYVKTFTYFNKFSSGCRKDGS</sequence>
<reference evidence="2" key="1">
    <citation type="submission" date="2023-07" db="EMBL/GenBank/DDBJ databases">
        <title>A chromosome-level genome assembly of Lolium multiflorum.</title>
        <authorList>
            <person name="Chen Y."/>
            <person name="Copetti D."/>
            <person name="Kolliker R."/>
            <person name="Studer B."/>
        </authorList>
    </citation>
    <scope>NUCLEOTIDE SEQUENCE</scope>
    <source>
        <strain evidence="2">02402/16</strain>
        <tissue evidence="2">Leaf</tissue>
    </source>
</reference>
<evidence type="ECO:0008006" key="4">
    <source>
        <dbReference type="Google" id="ProtNLM"/>
    </source>
</evidence>
<protein>
    <recommendedName>
        <fullName evidence="4">Reverse transcriptase Ty1/copia-type domain-containing protein</fullName>
    </recommendedName>
</protein>
<evidence type="ECO:0000313" key="3">
    <source>
        <dbReference type="Proteomes" id="UP001231189"/>
    </source>
</evidence>
<name>A0AAD8W4D9_LOLMU</name>
<proteinExistence type="predicted"/>
<feature type="region of interest" description="Disordered" evidence="1">
    <location>
        <begin position="228"/>
        <end position="323"/>
    </location>
</feature>
<dbReference type="AlphaFoldDB" id="A0AAD8W4D9"/>
<evidence type="ECO:0000256" key="1">
    <source>
        <dbReference type="SAM" id="MobiDB-lite"/>
    </source>
</evidence>
<keyword evidence="3" id="KW-1185">Reference proteome</keyword>
<feature type="compositionally biased region" description="Polar residues" evidence="1">
    <location>
        <begin position="432"/>
        <end position="441"/>
    </location>
</feature>
<feature type="compositionally biased region" description="Pro residues" evidence="1">
    <location>
        <begin position="235"/>
        <end position="250"/>
    </location>
</feature>
<comment type="caution">
    <text evidence="2">The sequence shown here is derived from an EMBL/GenBank/DDBJ whole genome shotgun (WGS) entry which is preliminary data.</text>
</comment>
<accession>A0AAD8W4D9</accession>
<feature type="compositionally biased region" description="Basic and acidic residues" evidence="1">
    <location>
        <begin position="266"/>
        <end position="322"/>
    </location>
</feature>
<dbReference type="EMBL" id="JAUUTY010000004">
    <property type="protein sequence ID" value="KAK1642768.1"/>
    <property type="molecule type" value="Genomic_DNA"/>
</dbReference>
<evidence type="ECO:0000313" key="2">
    <source>
        <dbReference type="EMBL" id="KAK1642768.1"/>
    </source>
</evidence>
<feature type="region of interest" description="Disordered" evidence="1">
    <location>
        <begin position="426"/>
        <end position="602"/>
    </location>
</feature>
<dbReference type="PANTHER" id="PTHR47481">
    <property type="match status" value="1"/>
</dbReference>
<dbReference type="Pfam" id="PF14223">
    <property type="entry name" value="Retrotran_gag_2"/>
    <property type="match status" value="1"/>
</dbReference>